<dbReference type="EMBL" id="JH725150">
    <property type="protein sequence ID" value="EJP70576.1"/>
    <property type="molecule type" value="Genomic_DNA"/>
</dbReference>
<accession>J5K8X3</accession>
<name>J5K8X3_BEAB2</name>
<dbReference type="InParanoid" id="J5K8X3"/>
<organism evidence="1 2">
    <name type="scientific">Beauveria bassiana (strain ARSEF 2860)</name>
    <name type="common">White muscardine disease fungus</name>
    <name type="synonym">Tritirachium shiotae</name>
    <dbReference type="NCBI Taxonomy" id="655819"/>
    <lineage>
        <taxon>Eukaryota</taxon>
        <taxon>Fungi</taxon>
        <taxon>Dikarya</taxon>
        <taxon>Ascomycota</taxon>
        <taxon>Pezizomycotina</taxon>
        <taxon>Sordariomycetes</taxon>
        <taxon>Hypocreomycetidae</taxon>
        <taxon>Hypocreales</taxon>
        <taxon>Cordycipitaceae</taxon>
        <taxon>Beauveria</taxon>
    </lineage>
</organism>
<dbReference type="Proteomes" id="UP000002762">
    <property type="component" value="Unassembled WGS sequence"/>
</dbReference>
<keyword evidence="2" id="KW-1185">Reference proteome</keyword>
<dbReference type="HOGENOM" id="CLU_2903861_0_0_1"/>
<evidence type="ECO:0000313" key="1">
    <source>
        <dbReference type="EMBL" id="EJP70576.1"/>
    </source>
</evidence>
<sequence length="62" mass="6949">MTPEAAGLRFPLQFVENAQQKDEIQSWDAKSDCRSMAAKGTRNQVYGDGLGDAWLQQVDMFP</sequence>
<proteinExistence type="predicted"/>
<reference evidence="1 2" key="1">
    <citation type="journal article" date="2012" name="Sci. Rep.">
        <title>Genomic perspectives on the evolution of fungal entomopathogenicity in Beauveria bassiana.</title>
        <authorList>
            <person name="Xiao G."/>
            <person name="Ying S.H."/>
            <person name="Zheng P."/>
            <person name="Wang Z.L."/>
            <person name="Zhang S."/>
            <person name="Xie X.Q."/>
            <person name="Shang Y."/>
            <person name="St Leger R.J."/>
            <person name="Zhao G.P."/>
            <person name="Wang C."/>
            <person name="Feng M.G."/>
        </authorList>
    </citation>
    <scope>NUCLEOTIDE SEQUENCE [LARGE SCALE GENOMIC DNA]</scope>
    <source>
        <strain evidence="1 2">ARSEF 2860</strain>
    </source>
</reference>
<dbReference type="RefSeq" id="XP_008593525.1">
    <property type="nucleotide sequence ID" value="XM_008595303.1"/>
</dbReference>
<protein>
    <submittedName>
        <fullName evidence="1">Uncharacterized protein</fullName>
    </submittedName>
</protein>
<dbReference type="GeneID" id="19883218"/>
<gene>
    <name evidence="1" type="ORF">BBA_00206</name>
</gene>
<dbReference type="AlphaFoldDB" id="J5K8X3"/>
<evidence type="ECO:0000313" key="2">
    <source>
        <dbReference type="Proteomes" id="UP000002762"/>
    </source>
</evidence>